<dbReference type="EMBL" id="JACIEV010000004">
    <property type="protein sequence ID" value="MBB4153890.1"/>
    <property type="molecule type" value="Genomic_DNA"/>
</dbReference>
<sequence length="144" mass="14658">MQTFPTTAAPASFVPLTAMAYTADSGEAVAIDAAHPLPITTRLSAAASVPLTGSAAASSVAGPFTPDKARPIWLTLSGSWSGSVTVQRSTDGGATKQPLTVAGQPWGVFTANANEIVAEETVEGATYYLTITIASGLLSYRVAQ</sequence>
<dbReference type="Proteomes" id="UP000529795">
    <property type="component" value="Unassembled WGS sequence"/>
</dbReference>
<keyword evidence="1" id="KW-0732">Signal</keyword>
<accession>A0A840F7G7</accession>
<organism evidence="2 3">
    <name type="scientific">Sphingomonas jinjuensis</name>
    <dbReference type="NCBI Taxonomy" id="535907"/>
    <lineage>
        <taxon>Bacteria</taxon>
        <taxon>Pseudomonadati</taxon>
        <taxon>Pseudomonadota</taxon>
        <taxon>Alphaproteobacteria</taxon>
        <taxon>Sphingomonadales</taxon>
        <taxon>Sphingomonadaceae</taxon>
        <taxon>Sphingomonas</taxon>
    </lineage>
</organism>
<dbReference type="RefSeq" id="WP_183983879.1">
    <property type="nucleotide sequence ID" value="NZ_JACIEV010000004.1"/>
</dbReference>
<evidence type="ECO:0000256" key="1">
    <source>
        <dbReference type="SAM" id="SignalP"/>
    </source>
</evidence>
<proteinExistence type="predicted"/>
<gene>
    <name evidence="2" type="ORF">GGQ80_001796</name>
</gene>
<dbReference type="AlphaFoldDB" id="A0A840F7G7"/>
<evidence type="ECO:0000313" key="2">
    <source>
        <dbReference type="EMBL" id="MBB4153890.1"/>
    </source>
</evidence>
<evidence type="ECO:0000313" key="3">
    <source>
        <dbReference type="Proteomes" id="UP000529795"/>
    </source>
</evidence>
<name>A0A840F7G7_9SPHN</name>
<feature type="chain" id="PRO_5032636950" evidence="1">
    <location>
        <begin position="21"/>
        <end position="144"/>
    </location>
</feature>
<comment type="caution">
    <text evidence="2">The sequence shown here is derived from an EMBL/GenBank/DDBJ whole genome shotgun (WGS) entry which is preliminary data.</text>
</comment>
<reference evidence="2 3" key="1">
    <citation type="submission" date="2020-08" db="EMBL/GenBank/DDBJ databases">
        <title>Genomic Encyclopedia of Type Strains, Phase IV (KMG-IV): sequencing the most valuable type-strain genomes for metagenomic binning, comparative biology and taxonomic classification.</title>
        <authorList>
            <person name="Goeker M."/>
        </authorList>
    </citation>
    <scope>NUCLEOTIDE SEQUENCE [LARGE SCALE GENOMIC DNA]</scope>
    <source>
        <strain evidence="2 3">YC6723</strain>
    </source>
</reference>
<feature type="signal peptide" evidence="1">
    <location>
        <begin position="1"/>
        <end position="20"/>
    </location>
</feature>
<keyword evidence="3" id="KW-1185">Reference proteome</keyword>
<protein>
    <submittedName>
        <fullName evidence="2">Uncharacterized protein</fullName>
    </submittedName>
</protein>